<evidence type="ECO:0000313" key="1">
    <source>
        <dbReference type="EMBL" id="CRZ09991.1"/>
    </source>
</evidence>
<dbReference type="EMBL" id="HACM01009549">
    <property type="protein sequence ID" value="CRZ09991.1"/>
    <property type="molecule type" value="Transcribed_RNA"/>
</dbReference>
<feature type="non-terminal residue" evidence="1">
    <location>
        <position position="1"/>
    </location>
</feature>
<protein>
    <submittedName>
        <fullName evidence="1">Uncharacterized protein</fullName>
    </submittedName>
</protein>
<sequence length="432" mass="49436">RNHSQYSAFLMENTPIPRRMAWKTVQSHNFQACYFTNKTRPVSRTGVLRLSLNSDMHFSKVYGIRRSPTVRKKLRFCHADDQIHNWRKSSQTVKCPPSSPPLIPYLPFFLTKHDSQRVLNLLDIPSPLYGAAIETVETLQKWLIQFVTVEHAVPNYFRMLCNVWQEMGTRSSQQLRLEFANAHALVAKIFCGLDAQLRNVVAPTFTNLEHDDGFWRLFLVECCSRYAMDLKVTAGSCSTARTIIEASYRRIDEDDYPQNRRLQGCLSKLLWELENLLVFNDRDVFTSNSLDSFVCKFFCICVSLVTSDIGAEALISHGIRDELQQIRFALDQIFEDPAVLSRLLSSHVRIILCALVILRSGLQLSRPVHRPVIPVMSLMLEKNDGIPLQTKLATCQLTVCEVDSTPIVPELMDPLISAFVRFQCSYATRLKS</sequence>
<reference evidence="1" key="1">
    <citation type="submission" date="2015-04" db="EMBL/GenBank/DDBJ databases">
        <title>The genome sequence of the plant pathogenic Rhizarian Plasmodiophora brassicae reveals insights in its biotrophic life cycle and the origin of chitin synthesis.</title>
        <authorList>
            <person name="Schwelm A."/>
            <person name="Fogelqvist J."/>
            <person name="Knaust A."/>
            <person name="Julke S."/>
            <person name="Lilja T."/>
            <person name="Dhandapani V."/>
            <person name="Bonilla-Rosso G."/>
            <person name="Karlsson M."/>
            <person name="Shevchenko A."/>
            <person name="Choi S.R."/>
            <person name="Kim H.G."/>
            <person name="Park J.Y."/>
            <person name="Lim Y.P."/>
            <person name="Ludwig-Muller J."/>
            <person name="Dixelius C."/>
        </authorList>
    </citation>
    <scope>NUCLEOTIDE SEQUENCE</scope>
    <source>
        <tissue evidence="1">Potato root galls</tissue>
    </source>
</reference>
<organism evidence="1">
    <name type="scientific">Spongospora subterranea</name>
    <dbReference type="NCBI Taxonomy" id="70186"/>
    <lineage>
        <taxon>Eukaryota</taxon>
        <taxon>Sar</taxon>
        <taxon>Rhizaria</taxon>
        <taxon>Endomyxa</taxon>
        <taxon>Phytomyxea</taxon>
        <taxon>Plasmodiophorida</taxon>
        <taxon>Plasmodiophoridae</taxon>
        <taxon>Spongospora</taxon>
    </lineage>
</organism>
<dbReference type="AlphaFoldDB" id="A0A0H5R837"/>
<accession>A0A0H5R837</accession>
<name>A0A0H5R837_9EUKA</name>
<proteinExistence type="predicted"/>